<name>A0A6N9Q295_9BACL</name>
<evidence type="ECO:0000313" key="2">
    <source>
        <dbReference type="Proteomes" id="UP000448943"/>
    </source>
</evidence>
<dbReference type="Proteomes" id="UP000448943">
    <property type="component" value="Unassembled WGS sequence"/>
</dbReference>
<comment type="caution">
    <text evidence="1">The sequence shown here is derived from an EMBL/GenBank/DDBJ whole genome shotgun (WGS) entry which is preliminary data.</text>
</comment>
<dbReference type="RefSeq" id="WP_160645418.1">
    <property type="nucleotide sequence ID" value="NZ_SIJB01000016.1"/>
</dbReference>
<keyword evidence="2" id="KW-1185">Reference proteome</keyword>
<sequence>MLVESWQISEFAEKVGKHFTTTDSWFKKLEERRIHYINRVESGEKIYNQDDLKIGLFIKEYRDKKYTIDSIFDLLQHQEEINLRPFPEDFDSKDTKITDEAQINKLKTEIIASMKEVVATQIEEERKNRVNDLILQRKIVSVLEGEASKEWSKLPESERMMKVGLFRKGENTEKRNEFIKKYVDERYEERIKDTIIDIKRIEG</sequence>
<dbReference type="EMBL" id="SIJB01000016">
    <property type="protein sequence ID" value="NBI28624.1"/>
    <property type="molecule type" value="Genomic_DNA"/>
</dbReference>
<protein>
    <recommendedName>
        <fullName evidence="3">MerR family transcriptional regulator</fullName>
    </recommendedName>
</protein>
<reference evidence="1 2" key="1">
    <citation type="submission" date="2019-01" db="EMBL/GenBank/DDBJ databases">
        <title>Chengkuizengella sp. nov., isolated from deep-sea sediment of East Pacific Ocean.</title>
        <authorList>
            <person name="Yang J."/>
            <person name="Lai Q."/>
            <person name="Shao Z."/>
        </authorList>
    </citation>
    <scope>NUCLEOTIDE SEQUENCE [LARGE SCALE GENOMIC DNA]</scope>
    <source>
        <strain evidence="1 2">YPA3-1-1</strain>
    </source>
</reference>
<dbReference type="Gene3D" id="1.10.1660.10">
    <property type="match status" value="1"/>
</dbReference>
<accession>A0A6N9Q295</accession>
<evidence type="ECO:0000313" key="1">
    <source>
        <dbReference type="EMBL" id="NBI28624.1"/>
    </source>
</evidence>
<evidence type="ECO:0008006" key="3">
    <source>
        <dbReference type="Google" id="ProtNLM"/>
    </source>
</evidence>
<dbReference type="OrthoDB" id="2454204at2"/>
<gene>
    <name evidence="1" type="ORF">ERL59_06615</name>
</gene>
<organism evidence="1 2">
    <name type="scientific">Chengkuizengella marina</name>
    <dbReference type="NCBI Taxonomy" id="2507566"/>
    <lineage>
        <taxon>Bacteria</taxon>
        <taxon>Bacillati</taxon>
        <taxon>Bacillota</taxon>
        <taxon>Bacilli</taxon>
        <taxon>Bacillales</taxon>
        <taxon>Paenibacillaceae</taxon>
        <taxon>Chengkuizengella</taxon>
    </lineage>
</organism>
<proteinExistence type="predicted"/>
<dbReference type="SUPFAM" id="SSF46955">
    <property type="entry name" value="Putative DNA-binding domain"/>
    <property type="match status" value="1"/>
</dbReference>
<dbReference type="AlphaFoldDB" id="A0A6N9Q295"/>
<dbReference type="InterPro" id="IPR009061">
    <property type="entry name" value="DNA-bd_dom_put_sf"/>
</dbReference>